<dbReference type="InParanoid" id="A0A6I9UKN3"/>
<keyword evidence="7" id="KW-0863">Zinc-finger</keyword>
<dbReference type="GO" id="GO:0031490">
    <property type="term" value="F:chromatin DNA binding"/>
    <property type="evidence" value="ECO:0007669"/>
    <property type="project" value="TreeGrafter"/>
</dbReference>
<keyword evidence="3" id="KW-0479">Metal-binding</keyword>
<dbReference type="Proteomes" id="UP000504604">
    <property type="component" value="Linkage group LG15"/>
</dbReference>
<dbReference type="InterPro" id="IPR003347">
    <property type="entry name" value="JmjC_dom"/>
</dbReference>
<comment type="similarity">
    <text evidence="2">Belongs to the JARID1 histone demethylase family.</text>
</comment>
<evidence type="ECO:0000256" key="7">
    <source>
        <dbReference type="PROSITE-ProRule" id="PRU00175"/>
    </source>
</evidence>
<sequence>MKIGFRGPDLILLHSSSFRCHLKSNSLKTRIYTDKEGWGLEMKKRLKPHGNENKAAVGNMLMKGSKAKKKRSDSNNCHQCHRRDKERVVRCTKCNQKNYCIPCITRWYPTMEEIDCAEACPVCRDICNCAACLQSNAANKDLIPDVKLCTKDKVQHSRHIVRAILPYLKQFVAEQNMEREEEARIQGLSVTGLQIPRANFSPNDQVQCDKCKTSIFDVHRSCLKCSYKLCVTCCREIRGGFLPGSTHYQVHDVIGNFIIIVCPPESMGGCDHGNLELKSIYPDKWVSELLKKAESIAEMCSITDSPEASEGACSCLRSYQGSEMESAKLCEAASREDSNDNFLYCPSAVNIGKLGVKHFQWHLYKGEPVIIRNVLSGTAGLSWEPLVMWRACRKSRKTNHLHILEFQVRNCLNWCEETINMHQFFKGYSDGLFDSEGQLKILKLEDWPPAESFEERLPRHCREFFRCLPFRHYTLPHAGYLNMSTKLPEVSLKPDLGPKMCISYGADHKFGFGSVTMLQYALSDTVNVLMHTAAICVSAERLSMMEQALKSQQGEMLKDKGKRRYNPSIVRNRIQEFEDPESGAVWDIFRRQDVPKLEDYLREHYGEFRHIDSRLQQLVHPIHDKAFYLTEEHKRSLIEEYGIEPWTFVQKLGDAVFVPAGCPYQIRNLKSCTSVAVNFVSPESVGECIRLSREYRSLPYNHRSKEDKLQVKKMAYHAMRRAVKYLENATADKSRSRPTPPLALRDVPHVASRDVSRVASRDVPRVAPRDVPAVAPRDVPILAPRDVPQNPAMPEIMTVDLGFIREDLEAKKMLLDREGHFVAPQRREYLDDEINNLLDIIYAVTGPAP</sequence>
<evidence type="ECO:0000256" key="6">
    <source>
        <dbReference type="ARBA" id="ARBA00023242"/>
    </source>
</evidence>
<gene>
    <name evidence="11" type="primary">LOC105178010</name>
</gene>
<keyword evidence="7" id="KW-0862">Zinc</keyword>
<dbReference type="PANTHER" id="PTHR12549:SF11">
    <property type="entry name" value="LYSINE-SPECIFIC DEMETHYLASE JMJ25"/>
    <property type="match status" value="1"/>
</dbReference>
<evidence type="ECO:0000259" key="9">
    <source>
        <dbReference type="PROSITE" id="PS51184"/>
    </source>
</evidence>
<keyword evidence="10" id="KW-1185">Reference proteome</keyword>
<dbReference type="Pfam" id="PF10497">
    <property type="entry name" value="zf-4CXXC_R1"/>
    <property type="match status" value="1"/>
</dbReference>
<feature type="domain" description="RING-type" evidence="8">
    <location>
        <begin position="77"/>
        <end position="124"/>
    </location>
</feature>
<dbReference type="SMART" id="SM00558">
    <property type="entry name" value="JmjC"/>
    <property type="match status" value="1"/>
</dbReference>
<dbReference type="GO" id="GO:0000118">
    <property type="term" value="C:histone deacetylase complex"/>
    <property type="evidence" value="ECO:0007669"/>
    <property type="project" value="TreeGrafter"/>
</dbReference>
<dbReference type="InterPro" id="IPR001841">
    <property type="entry name" value="Znf_RING"/>
</dbReference>
<dbReference type="InterPro" id="IPR045109">
    <property type="entry name" value="LSDs-like"/>
</dbReference>
<keyword evidence="4" id="KW-0805">Transcription regulation</keyword>
<reference evidence="11" key="1">
    <citation type="submission" date="2025-08" db="UniProtKB">
        <authorList>
            <consortium name="RefSeq"/>
        </authorList>
    </citation>
    <scope>IDENTIFICATION</scope>
</reference>
<dbReference type="SUPFAM" id="SSF51197">
    <property type="entry name" value="Clavaminate synthase-like"/>
    <property type="match status" value="1"/>
</dbReference>
<dbReference type="AlphaFoldDB" id="A0A6I9UKN3"/>
<dbReference type="GO" id="GO:0032454">
    <property type="term" value="F:histone H3K9 demethylase activity"/>
    <property type="evidence" value="ECO:0007669"/>
    <property type="project" value="InterPro"/>
</dbReference>
<organism evidence="10 11">
    <name type="scientific">Sesamum indicum</name>
    <name type="common">Oriental sesame</name>
    <name type="synonym">Sesamum orientale</name>
    <dbReference type="NCBI Taxonomy" id="4182"/>
    <lineage>
        <taxon>Eukaryota</taxon>
        <taxon>Viridiplantae</taxon>
        <taxon>Streptophyta</taxon>
        <taxon>Embryophyta</taxon>
        <taxon>Tracheophyta</taxon>
        <taxon>Spermatophyta</taxon>
        <taxon>Magnoliopsida</taxon>
        <taxon>eudicotyledons</taxon>
        <taxon>Gunneridae</taxon>
        <taxon>Pentapetalae</taxon>
        <taxon>asterids</taxon>
        <taxon>lamiids</taxon>
        <taxon>Lamiales</taxon>
        <taxon>Pedaliaceae</taxon>
        <taxon>Sesamum</taxon>
    </lineage>
</organism>
<dbReference type="PROSITE" id="PS50089">
    <property type="entry name" value="ZF_RING_2"/>
    <property type="match status" value="1"/>
</dbReference>
<evidence type="ECO:0000256" key="3">
    <source>
        <dbReference type="ARBA" id="ARBA00022723"/>
    </source>
</evidence>
<name>A0A6I9UKN3_SESIN</name>
<protein>
    <submittedName>
        <fullName evidence="11">Lysine-specific demethylase JMJ25-like isoform X1</fullName>
    </submittedName>
</protein>
<evidence type="ECO:0000313" key="11">
    <source>
        <dbReference type="RefSeq" id="XP_011099639.1"/>
    </source>
</evidence>
<dbReference type="InterPro" id="IPR018866">
    <property type="entry name" value="Znf-4CXXC_R1"/>
</dbReference>
<evidence type="ECO:0000256" key="2">
    <source>
        <dbReference type="ARBA" id="ARBA00006801"/>
    </source>
</evidence>
<accession>A0A6I9UKN3</accession>
<evidence type="ECO:0000256" key="4">
    <source>
        <dbReference type="ARBA" id="ARBA00023015"/>
    </source>
</evidence>
<dbReference type="GO" id="GO:0008270">
    <property type="term" value="F:zinc ion binding"/>
    <property type="evidence" value="ECO:0007669"/>
    <property type="project" value="UniProtKB-KW"/>
</dbReference>
<dbReference type="GO" id="GO:0000785">
    <property type="term" value="C:chromatin"/>
    <property type="evidence" value="ECO:0007669"/>
    <property type="project" value="TreeGrafter"/>
</dbReference>
<dbReference type="Gene3D" id="2.60.120.650">
    <property type="entry name" value="Cupin"/>
    <property type="match status" value="1"/>
</dbReference>
<evidence type="ECO:0000313" key="10">
    <source>
        <dbReference type="Proteomes" id="UP000504604"/>
    </source>
</evidence>
<dbReference type="RefSeq" id="XP_011099639.1">
    <property type="nucleotide sequence ID" value="XM_011101337.2"/>
</dbReference>
<dbReference type="OrthoDB" id="904496at2759"/>
<dbReference type="GO" id="GO:0006357">
    <property type="term" value="P:regulation of transcription by RNA polymerase II"/>
    <property type="evidence" value="ECO:0007669"/>
    <property type="project" value="TreeGrafter"/>
</dbReference>
<evidence type="ECO:0000259" key="8">
    <source>
        <dbReference type="PROSITE" id="PS50089"/>
    </source>
</evidence>
<proteinExistence type="inferred from homology"/>
<feature type="domain" description="JmjC" evidence="9">
    <location>
        <begin position="476"/>
        <end position="696"/>
    </location>
</feature>
<dbReference type="GO" id="GO:0003712">
    <property type="term" value="F:transcription coregulator activity"/>
    <property type="evidence" value="ECO:0007669"/>
    <property type="project" value="TreeGrafter"/>
</dbReference>
<evidence type="ECO:0000256" key="1">
    <source>
        <dbReference type="ARBA" id="ARBA00004123"/>
    </source>
</evidence>
<dbReference type="KEGG" id="sind:105178010"/>
<keyword evidence="5" id="KW-0804">Transcription</keyword>
<dbReference type="PROSITE" id="PS51184">
    <property type="entry name" value="JMJC"/>
    <property type="match status" value="1"/>
</dbReference>
<keyword evidence="6" id="KW-0539">Nucleus</keyword>
<dbReference type="GeneID" id="105178010"/>
<evidence type="ECO:0000256" key="5">
    <source>
        <dbReference type="ARBA" id="ARBA00023163"/>
    </source>
</evidence>
<dbReference type="PANTHER" id="PTHR12549">
    <property type="entry name" value="JMJC DOMAIN-CONTAINING HISTONE DEMETHYLATION PROTEIN"/>
    <property type="match status" value="1"/>
</dbReference>
<comment type="subcellular location">
    <subcellularLocation>
        <location evidence="1">Nucleus</location>
    </subcellularLocation>
</comment>
<dbReference type="Pfam" id="PF02373">
    <property type="entry name" value="JmjC"/>
    <property type="match status" value="1"/>
</dbReference>